<keyword evidence="4" id="KW-1133">Transmembrane helix</keyword>
<evidence type="ECO:0000256" key="3">
    <source>
        <dbReference type="SAM" id="MobiDB-lite"/>
    </source>
</evidence>
<gene>
    <name evidence="6" type="ORF">IMZ28_09595</name>
</gene>
<feature type="coiled-coil region" evidence="2">
    <location>
        <begin position="241"/>
        <end position="286"/>
    </location>
</feature>
<dbReference type="Pfam" id="PF01145">
    <property type="entry name" value="Band_7"/>
    <property type="match status" value="1"/>
</dbReference>
<proteinExistence type="predicted"/>
<dbReference type="SUPFAM" id="SSF117892">
    <property type="entry name" value="Band 7/SPFH domain"/>
    <property type="match status" value="1"/>
</dbReference>
<dbReference type="InterPro" id="IPR001107">
    <property type="entry name" value="Band_7"/>
</dbReference>
<reference evidence="6 7" key="1">
    <citation type="submission" date="2020-10" db="EMBL/GenBank/DDBJ databases">
        <title>The genome of sulfurovum sp.</title>
        <authorList>
            <person name="Xie S."/>
            <person name="Shao Z."/>
            <person name="Jiang L."/>
        </authorList>
    </citation>
    <scope>NUCLEOTIDE SEQUENCE [LARGE SCALE GENOMIC DNA]</scope>
    <source>
        <strain evidence="6 7">ST-419</strain>
    </source>
</reference>
<dbReference type="GO" id="GO:0016020">
    <property type="term" value="C:membrane"/>
    <property type="evidence" value="ECO:0007669"/>
    <property type="project" value="UniProtKB-SubCell"/>
</dbReference>
<sequence>MPADMNDYFKKKKPSNSDKQSGNSGGGSSNQSFNNPFNNMGGKGASWILIIIAIIFALFVLKPFAIINSGEVGIKVTTGKFQEKPLHPGLHFYIPVFEKIIPVNTRVRMITYSNENKQVLSDGYSRYEGGLRRNPAIRVMDSRGLDVDIDLAVQYHLRPESAPATIANWGTAWEDKIINTKVREIVRDVIGKYAAENLPQKRPEIAKEIHDKVRIKVEAIAGKPVVLDSVELRNIVLPTKIKAKIEELQAEKQNVMIAEQQKDRAKREAERKAEIARGEAEKRRIEAQGQADQIRIEANAQAKANKIIAESLTEKLLQMQQIQTQNNFNEALKVNKDAQIFLTPGGAVPNIWVDAKGKEQKAISAQQ</sequence>
<name>A0A7M1S2V7_9BACT</name>
<dbReference type="InterPro" id="IPR000163">
    <property type="entry name" value="Prohibitin"/>
</dbReference>
<comment type="subcellular location">
    <subcellularLocation>
        <location evidence="1">Membrane</location>
        <topology evidence="1">Single-pass membrane protein</topology>
    </subcellularLocation>
</comment>
<dbReference type="EMBL" id="CP063164">
    <property type="protein sequence ID" value="QOR61676.1"/>
    <property type="molecule type" value="Genomic_DNA"/>
</dbReference>
<evidence type="ECO:0000313" key="7">
    <source>
        <dbReference type="Proteomes" id="UP000595074"/>
    </source>
</evidence>
<evidence type="ECO:0000259" key="5">
    <source>
        <dbReference type="SMART" id="SM00244"/>
    </source>
</evidence>
<dbReference type="CDD" id="cd03401">
    <property type="entry name" value="SPFH_prohibitin"/>
    <property type="match status" value="1"/>
</dbReference>
<dbReference type="PANTHER" id="PTHR23222:SF0">
    <property type="entry name" value="PROHIBITIN 1"/>
    <property type="match status" value="1"/>
</dbReference>
<dbReference type="AlphaFoldDB" id="A0A7M1S2V7"/>
<dbReference type="KEGG" id="sinu:IMZ28_09595"/>
<feature type="transmembrane region" description="Helical" evidence="4">
    <location>
        <begin position="44"/>
        <end position="61"/>
    </location>
</feature>
<keyword evidence="4" id="KW-0812">Transmembrane</keyword>
<evidence type="ECO:0000256" key="1">
    <source>
        <dbReference type="ARBA" id="ARBA00004167"/>
    </source>
</evidence>
<evidence type="ECO:0000313" key="6">
    <source>
        <dbReference type="EMBL" id="QOR61676.1"/>
    </source>
</evidence>
<feature type="region of interest" description="Disordered" evidence="3">
    <location>
        <begin position="1"/>
        <end position="35"/>
    </location>
</feature>
<dbReference type="Proteomes" id="UP000595074">
    <property type="component" value="Chromosome"/>
</dbReference>
<dbReference type="InterPro" id="IPR036013">
    <property type="entry name" value="Band_7/SPFH_dom_sf"/>
</dbReference>
<keyword evidence="4" id="KW-0472">Membrane</keyword>
<keyword evidence="7" id="KW-1185">Reference proteome</keyword>
<evidence type="ECO:0000256" key="4">
    <source>
        <dbReference type="SAM" id="Phobius"/>
    </source>
</evidence>
<dbReference type="SMART" id="SM00244">
    <property type="entry name" value="PHB"/>
    <property type="match status" value="1"/>
</dbReference>
<keyword evidence="2" id="KW-0175">Coiled coil</keyword>
<feature type="domain" description="Band 7" evidence="5">
    <location>
        <begin position="62"/>
        <end position="249"/>
    </location>
</feature>
<accession>A0A7M1S2V7</accession>
<evidence type="ECO:0000256" key="2">
    <source>
        <dbReference type="SAM" id="Coils"/>
    </source>
</evidence>
<dbReference type="RefSeq" id="WP_197548384.1">
    <property type="nucleotide sequence ID" value="NZ_CP063164.1"/>
</dbReference>
<organism evidence="6 7">
    <name type="scientific">Sulfurovum indicum</name>
    <dbReference type="NCBI Taxonomy" id="2779528"/>
    <lineage>
        <taxon>Bacteria</taxon>
        <taxon>Pseudomonadati</taxon>
        <taxon>Campylobacterota</taxon>
        <taxon>Epsilonproteobacteria</taxon>
        <taxon>Campylobacterales</taxon>
        <taxon>Sulfurovaceae</taxon>
        <taxon>Sulfurovum</taxon>
    </lineage>
</organism>
<protein>
    <submittedName>
        <fullName evidence="6">Prohibitin family protein</fullName>
    </submittedName>
</protein>
<dbReference type="Gene3D" id="3.30.479.30">
    <property type="entry name" value="Band 7 domain"/>
    <property type="match status" value="1"/>
</dbReference>
<dbReference type="PANTHER" id="PTHR23222">
    <property type="entry name" value="PROHIBITIN"/>
    <property type="match status" value="1"/>
</dbReference>